<dbReference type="SUPFAM" id="SSF52540">
    <property type="entry name" value="P-loop containing nucleoside triphosphate hydrolases"/>
    <property type="match status" value="2"/>
</dbReference>
<evidence type="ECO:0000256" key="2">
    <source>
        <dbReference type="ARBA" id="ARBA00022840"/>
    </source>
</evidence>
<keyword evidence="3" id="KW-0812">Transmembrane</keyword>
<accession>A0A806FHM7</accession>
<protein>
    <submittedName>
        <fullName evidence="4">Hypothetical cytosolic protein</fullName>
    </submittedName>
</protein>
<dbReference type="EMBL" id="CP002915">
    <property type="protein sequence ID" value="AEK30415.1"/>
    <property type="molecule type" value="Genomic_DNA"/>
</dbReference>
<feature type="transmembrane region" description="Helical" evidence="3">
    <location>
        <begin position="25"/>
        <end position="48"/>
    </location>
</feature>
<dbReference type="GO" id="GO:0005524">
    <property type="term" value="F:ATP binding"/>
    <property type="evidence" value="ECO:0007669"/>
    <property type="project" value="UniProtKB-KW"/>
</dbReference>
<evidence type="ECO:0000313" key="5">
    <source>
        <dbReference type="Proteomes" id="UP000008394"/>
    </source>
</evidence>
<keyword evidence="3" id="KW-1133">Transmembrane helix</keyword>
<dbReference type="Gene3D" id="3.40.50.300">
    <property type="entry name" value="P-loop containing nucleotide triphosphate hydrolases"/>
    <property type="match status" value="1"/>
</dbReference>
<evidence type="ECO:0000256" key="1">
    <source>
        <dbReference type="ARBA" id="ARBA00022741"/>
    </source>
</evidence>
<gene>
    <name evidence="4" type="ORF">BALAC2494_00692</name>
</gene>
<dbReference type="InterPro" id="IPR027417">
    <property type="entry name" value="P-loop_NTPase"/>
</dbReference>
<sequence length="280" mass="31614">MDSKQRFLQIYHEFIKDDNMLPSELYIVSFRYITIYHLIFGYITLYTWTSAHPTYPSPYHDIMSTYEMRTRLIIVEGLPDSGKSTTAAMVAAELEARGRNVVCVEEGAADHPADVGDHDFPDFASERATILDTWRAFAAHAEPDTTYVFNCVLLQNPMCETMMRFGMSEDESRRYISDIAAIIAPLHPVVIYIDEPGAKSAIDGVLDERGDGWLNAVIDYHTAQGYGEAHGLRGYEGYIACLEERRERELRILRSLPVDSHIIPPSSDAKRISTVVDAIP</sequence>
<keyword evidence="1" id="KW-0547">Nucleotide-binding</keyword>
<keyword evidence="3" id="KW-0472">Membrane</keyword>
<name>A0A806FHM7_BIFAN</name>
<reference evidence="4 5" key="1">
    <citation type="journal article" date="2011" name="J. Bacteriol.">
        <title>Genome Sequence of the Probiotic Strain Bifidobacterium animalis subsp. lactis CNCM I-2494.</title>
        <authorList>
            <person name="Chervaux C."/>
            <person name="Grimaldi C."/>
            <person name="Bolotin A."/>
            <person name="Quinquis B."/>
            <person name="Legrain-Raspaud S."/>
            <person name="van Hylckama Vlieg J.E."/>
            <person name="Denariaz G."/>
            <person name="Smokvina T."/>
        </authorList>
    </citation>
    <scope>NUCLEOTIDE SEQUENCE [LARGE SCALE GENOMIC DNA]</scope>
    <source>
        <strain evidence="4 5">CNCM I-2494</strain>
    </source>
</reference>
<keyword evidence="2" id="KW-0067">ATP-binding</keyword>
<evidence type="ECO:0000256" key="3">
    <source>
        <dbReference type="SAM" id="Phobius"/>
    </source>
</evidence>
<organism evidence="4 5">
    <name type="scientific">Bifidobacterium animalis subsp. lactis CNCM I-2494</name>
    <dbReference type="NCBI Taxonomy" id="1042403"/>
    <lineage>
        <taxon>Bacteria</taxon>
        <taxon>Bacillati</taxon>
        <taxon>Actinomycetota</taxon>
        <taxon>Actinomycetes</taxon>
        <taxon>Bifidobacteriales</taxon>
        <taxon>Bifidobacteriaceae</taxon>
        <taxon>Bifidobacterium</taxon>
    </lineage>
</organism>
<dbReference type="AlphaFoldDB" id="A0A806FHM7"/>
<dbReference type="Proteomes" id="UP000008394">
    <property type="component" value="Chromosome"/>
</dbReference>
<dbReference type="InterPro" id="IPR013641">
    <property type="entry name" value="KTI12/PSTK"/>
</dbReference>
<proteinExistence type="predicted"/>
<evidence type="ECO:0000313" key="4">
    <source>
        <dbReference type="EMBL" id="AEK30415.1"/>
    </source>
</evidence>
<dbReference type="Pfam" id="PF08433">
    <property type="entry name" value="KTI12"/>
    <property type="match status" value="1"/>
</dbReference>
<dbReference type="KEGG" id="bnm:BALAC2494_00692"/>